<organism evidence="2 3">
    <name type="scientific">Mycobacterium phage Barnyard</name>
    <dbReference type="NCBI Taxonomy" id="205880"/>
    <lineage>
        <taxon>Viruses</taxon>
        <taxon>Duplodnaviria</taxon>
        <taxon>Heunggongvirae</taxon>
        <taxon>Uroviricota</taxon>
        <taxon>Caudoviricetes</taxon>
        <taxon>Barnyardvirus</taxon>
        <taxon>Barnyardvirus barnyard</taxon>
    </lineage>
</organism>
<accession>Q856G4</accession>
<evidence type="ECO:0000256" key="1">
    <source>
        <dbReference type="SAM" id="MobiDB-lite"/>
    </source>
</evidence>
<proteinExistence type="predicted"/>
<protein>
    <submittedName>
        <fullName evidence="2">Uncharacterized protein</fullName>
    </submittedName>
</protein>
<gene>
    <name evidence="2" type="primary">8</name>
    <name evidence="2" type="ORF">PBI_BARNYARD_8</name>
</gene>
<dbReference type="Proteomes" id="UP000000731">
    <property type="component" value="Segment"/>
</dbReference>
<dbReference type="EMBL" id="AY129339">
    <property type="protein sequence ID" value="AAN02062.1"/>
    <property type="molecule type" value="Genomic_DNA"/>
</dbReference>
<dbReference type="KEGG" id="vg:1260257"/>
<evidence type="ECO:0000313" key="2">
    <source>
        <dbReference type="EMBL" id="AAN02062.1"/>
    </source>
</evidence>
<feature type="region of interest" description="Disordered" evidence="1">
    <location>
        <begin position="26"/>
        <end position="48"/>
    </location>
</feature>
<dbReference type="RefSeq" id="NP_818546.1">
    <property type="nucleotide sequence ID" value="NC_004689.1"/>
</dbReference>
<keyword evidence="3" id="KW-1185">Reference proteome</keyword>
<evidence type="ECO:0000313" key="3">
    <source>
        <dbReference type="Proteomes" id="UP000000731"/>
    </source>
</evidence>
<sequence>MARRARRKFKASLRMIGGRTVLITPGLRRVRRRSKRASSPTVDRMVQP</sequence>
<reference evidence="2 3" key="1">
    <citation type="journal article" date="2003" name="Cell">
        <title>Origins of highly mosaic mycobacteriophage genomes.</title>
        <authorList>
            <person name="Pedulla M.L."/>
            <person name="Ford M.E."/>
            <person name="Houtz J.M."/>
            <person name="Karthikeyan T."/>
            <person name="Wadsworth C."/>
            <person name="Lewis J.A."/>
            <person name="Jacobs-Sera D."/>
            <person name="Falbo J."/>
            <person name="Gross J."/>
            <person name="Pannunzio N.R."/>
            <person name="Brucker W."/>
            <person name="Kumar V."/>
            <person name="Kandasamy J."/>
            <person name="Keenan L."/>
            <person name="Bardarov S."/>
            <person name="Kriakov J."/>
            <person name="Lawrence J.G."/>
            <person name="Jacobs W.R. Jr."/>
            <person name="Hendrix R.W."/>
            <person name="Hatfull G.F."/>
        </authorList>
    </citation>
    <scope>NUCLEOTIDE SEQUENCE</scope>
</reference>
<name>Q856G4_9CAUD</name>